<dbReference type="AlphaFoldDB" id="A0AAN9GKV4"/>
<accession>A0AAN9GKV4</accession>
<organism evidence="2 3">
    <name type="scientific">Littorina saxatilis</name>
    <dbReference type="NCBI Taxonomy" id="31220"/>
    <lineage>
        <taxon>Eukaryota</taxon>
        <taxon>Metazoa</taxon>
        <taxon>Spiralia</taxon>
        <taxon>Lophotrochozoa</taxon>
        <taxon>Mollusca</taxon>
        <taxon>Gastropoda</taxon>
        <taxon>Caenogastropoda</taxon>
        <taxon>Littorinimorpha</taxon>
        <taxon>Littorinoidea</taxon>
        <taxon>Littorinidae</taxon>
        <taxon>Littorina</taxon>
    </lineage>
</organism>
<proteinExistence type="predicted"/>
<protein>
    <submittedName>
        <fullName evidence="2">Uncharacterized protein</fullName>
    </submittedName>
</protein>
<name>A0AAN9GKV4_9CAEN</name>
<evidence type="ECO:0000313" key="2">
    <source>
        <dbReference type="EMBL" id="KAK7110435.1"/>
    </source>
</evidence>
<feature type="chain" id="PRO_5042825448" evidence="1">
    <location>
        <begin position="20"/>
        <end position="243"/>
    </location>
</feature>
<dbReference type="EMBL" id="JBAMIC010000003">
    <property type="protein sequence ID" value="KAK7110435.1"/>
    <property type="molecule type" value="Genomic_DNA"/>
</dbReference>
<keyword evidence="3" id="KW-1185">Reference proteome</keyword>
<evidence type="ECO:0000313" key="3">
    <source>
        <dbReference type="Proteomes" id="UP001374579"/>
    </source>
</evidence>
<feature type="signal peptide" evidence="1">
    <location>
        <begin position="1"/>
        <end position="19"/>
    </location>
</feature>
<evidence type="ECO:0000256" key="1">
    <source>
        <dbReference type="SAM" id="SignalP"/>
    </source>
</evidence>
<sequence length="243" mass="27873">MNAIKLFVLFAALCGVISAKRNKRKENVWWPSVYQQIEFPCSAFRDSPITQDLPDNNTKSRLARNRGCLPLDKSAIVPPIEEAQDIVAFLLKMKKTRRWVKGPYSDLAKEMGCDLKLRIPLRKRKGLTKPEMKVTEDLIQLASFAHFLDEAATTLRGKYTNVKDPMTQLSKKLQVVACNLRPAVNDSLRPYVIPDDVPVDLRHKKRKKRGRVATYVILEKLEEILRLLPGSYDRKDLNVCKKN</sequence>
<keyword evidence="1" id="KW-0732">Signal</keyword>
<reference evidence="2 3" key="1">
    <citation type="submission" date="2024-02" db="EMBL/GenBank/DDBJ databases">
        <title>Chromosome-scale genome assembly of the rough periwinkle Littorina saxatilis.</title>
        <authorList>
            <person name="De Jode A."/>
            <person name="Faria R."/>
            <person name="Formenti G."/>
            <person name="Sims Y."/>
            <person name="Smith T.P."/>
            <person name="Tracey A."/>
            <person name="Wood J.M.D."/>
            <person name="Zagrodzka Z.B."/>
            <person name="Johannesson K."/>
            <person name="Butlin R.K."/>
            <person name="Leder E.H."/>
        </authorList>
    </citation>
    <scope>NUCLEOTIDE SEQUENCE [LARGE SCALE GENOMIC DNA]</scope>
    <source>
        <strain evidence="2">Snail1</strain>
        <tissue evidence="2">Muscle</tissue>
    </source>
</reference>
<dbReference type="Proteomes" id="UP001374579">
    <property type="component" value="Unassembled WGS sequence"/>
</dbReference>
<gene>
    <name evidence="2" type="ORF">V1264_014312</name>
</gene>
<comment type="caution">
    <text evidence="2">The sequence shown here is derived from an EMBL/GenBank/DDBJ whole genome shotgun (WGS) entry which is preliminary data.</text>
</comment>